<proteinExistence type="inferred from homology"/>
<comment type="caution">
    <text evidence="14">The sequence shown here is derived from an EMBL/GenBank/DDBJ whole genome shotgun (WGS) entry which is preliminary data.</text>
</comment>
<name>A0A7X0RM89_9BACL</name>
<feature type="binding site" evidence="11">
    <location>
        <position position="464"/>
    </location>
    <ligand>
        <name>Mn(2+)</name>
        <dbReference type="ChEBI" id="CHEBI:29035"/>
    </ligand>
</feature>
<evidence type="ECO:0000256" key="11">
    <source>
        <dbReference type="PIRSR" id="PIRSR005091-3"/>
    </source>
</evidence>
<evidence type="ECO:0000256" key="4">
    <source>
        <dbReference type="ARBA" id="ARBA00022475"/>
    </source>
</evidence>
<dbReference type="Gene3D" id="3.30.1120.170">
    <property type="match status" value="1"/>
</dbReference>
<keyword evidence="6 12" id="KW-1133">Transmembrane helix</keyword>
<comment type="similarity">
    <text evidence="3 8">Belongs to the LTA synthase family.</text>
</comment>
<comment type="pathway">
    <text evidence="2">Cell wall biogenesis; lipoteichoic acid biosynthesis.</text>
</comment>
<dbReference type="InterPro" id="IPR017850">
    <property type="entry name" value="Alkaline_phosphatase_core_sf"/>
</dbReference>
<feature type="transmembrane region" description="Helical" evidence="12">
    <location>
        <begin position="155"/>
        <end position="172"/>
    </location>
</feature>
<dbReference type="Proteomes" id="UP000547209">
    <property type="component" value="Unassembled WGS sequence"/>
</dbReference>
<evidence type="ECO:0000256" key="12">
    <source>
        <dbReference type="SAM" id="Phobius"/>
    </source>
</evidence>
<dbReference type="InterPro" id="IPR000917">
    <property type="entry name" value="Sulfatase_N"/>
</dbReference>
<organism evidence="14 15">
    <name type="scientific">Cohnella nanjingensis</name>
    <dbReference type="NCBI Taxonomy" id="1387779"/>
    <lineage>
        <taxon>Bacteria</taxon>
        <taxon>Bacillati</taxon>
        <taxon>Bacillota</taxon>
        <taxon>Bacilli</taxon>
        <taxon>Bacillales</taxon>
        <taxon>Paenibacillaceae</taxon>
        <taxon>Cohnella</taxon>
    </lineage>
</organism>
<dbReference type="GO" id="GO:0005886">
    <property type="term" value="C:plasma membrane"/>
    <property type="evidence" value="ECO:0007669"/>
    <property type="project" value="UniProtKB-SubCell"/>
</dbReference>
<evidence type="ECO:0000256" key="6">
    <source>
        <dbReference type="ARBA" id="ARBA00022989"/>
    </source>
</evidence>
<evidence type="ECO:0000256" key="5">
    <source>
        <dbReference type="ARBA" id="ARBA00022692"/>
    </source>
</evidence>
<evidence type="ECO:0000256" key="1">
    <source>
        <dbReference type="ARBA" id="ARBA00004651"/>
    </source>
</evidence>
<keyword evidence="5 12" id="KW-0812">Transmembrane</keyword>
<dbReference type="PIRSF" id="PIRSF005091">
    <property type="entry name" value="Mmb_sulf_HI1246"/>
    <property type="match status" value="1"/>
</dbReference>
<evidence type="ECO:0000313" key="14">
    <source>
        <dbReference type="EMBL" id="MBB6669883.1"/>
    </source>
</evidence>
<dbReference type="InterPro" id="IPR012160">
    <property type="entry name" value="LtaS-like"/>
</dbReference>
<gene>
    <name evidence="14" type="ORF">H7C19_04185</name>
</gene>
<dbReference type="SUPFAM" id="SSF53649">
    <property type="entry name" value="Alkaline phosphatase-like"/>
    <property type="match status" value="1"/>
</dbReference>
<reference evidence="14 15" key="1">
    <citation type="submission" date="2020-08" db="EMBL/GenBank/DDBJ databases">
        <title>Cohnella phylogeny.</title>
        <authorList>
            <person name="Dunlap C."/>
        </authorList>
    </citation>
    <scope>NUCLEOTIDE SEQUENCE [LARGE SCALE GENOMIC DNA]</scope>
    <source>
        <strain evidence="14 15">DSM 28246</strain>
    </source>
</reference>
<evidence type="ECO:0000256" key="3">
    <source>
        <dbReference type="ARBA" id="ARBA00009983"/>
    </source>
</evidence>
<evidence type="ECO:0000256" key="8">
    <source>
        <dbReference type="PIRNR" id="PIRNR005091"/>
    </source>
</evidence>
<dbReference type="AlphaFoldDB" id="A0A7X0RM89"/>
<keyword evidence="10" id="KW-0479">Metal-binding</keyword>
<dbReference type="InterPro" id="IPR050448">
    <property type="entry name" value="OpgB/LTA_synthase_biosynth"/>
</dbReference>
<feature type="active site" evidence="9">
    <location>
        <position position="287"/>
    </location>
</feature>
<evidence type="ECO:0000256" key="2">
    <source>
        <dbReference type="ARBA" id="ARBA00004936"/>
    </source>
</evidence>
<feature type="transmembrane region" description="Helical" evidence="12">
    <location>
        <begin position="68"/>
        <end position="87"/>
    </location>
</feature>
<accession>A0A7X0RM89</accession>
<keyword evidence="10" id="KW-0464">Manganese</keyword>
<dbReference type="EMBL" id="JACJVP010000005">
    <property type="protein sequence ID" value="MBB6669883.1"/>
    <property type="molecule type" value="Genomic_DNA"/>
</dbReference>
<keyword evidence="4 8" id="KW-1003">Cell membrane</keyword>
<feature type="binding site" evidence="11">
    <location>
        <position position="463"/>
    </location>
    <ligand>
        <name>Mn(2+)</name>
        <dbReference type="ChEBI" id="CHEBI:29035"/>
    </ligand>
</feature>
<dbReference type="Gene3D" id="3.40.720.10">
    <property type="entry name" value="Alkaline Phosphatase, subunit A"/>
    <property type="match status" value="1"/>
</dbReference>
<evidence type="ECO:0000259" key="13">
    <source>
        <dbReference type="Pfam" id="PF00884"/>
    </source>
</evidence>
<evidence type="ECO:0000256" key="7">
    <source>
        <dbReference type="ARBA" id="ARBA00023136"/>
    </source>
</evidence>
<dbReference type="PANTHER" id="PTHR47371:SF3">
    <property type="entry name" value="PHOSPHOGLYCEROL TRANSFERASE I"/>
    <property type="match status" value="1"/>
</dbReference>
<keyword evidence="15" id="KW-1185">Reference proteome</keyword>
<feature type="domain" description="Sulfatase N-terminal" evidence="13">
    <location>
        <begin position="237"/>
        <end position="530"/>
    </location>
</feature>
<dbReference type="Pfam" id="PF00884">
    <property type="entry name" value="Sulfatase"/>
    <property type="match status" value="1"/>
</dbReference>
<comment type="subcellular location">
    <subcellularLocation>
        <location evidence="1">Cell membrane</location>
        <topology evidence="1">Multi-pass membrane protein</topology>
    </subcellularLocation>
</comment>
<evidence type="ECO:0000313" key="15">
    <source>
        <dbReference type="Proteomes" id="UP000547209"/>
    </source>
</evidence>
<protein>
    <submittedName>
        <fullName evidence="14">LTA synthase family protein</fullName>
    </submittedName>
</protein>
<keyword evidence="7 8" id="KW-0472">Membrane</keyword>
<dbReference type="GO" id="GO:0046872">
    <property type="term" value="F:metal ion binding"/>
    <property type="evidence" value="ECO:0007669"/>
    <property type="project" value="UniProtKB-KW"/>
</dbReference>
<sequence length="628" mass="71133">MTLVPPMRLWRNKPFVFFTFVLLLKSCVAWLVIFDDGPSWRTIVTEIPFFWIVFCLIEWFARKHKLALYLLVNLVVTAILFSVFMYYKYYGVIATYHALQQVNQVTAVSNSVFSLLDPYYVLIFIDIVVIGVLFFTSKRVKDWRRIASKRESRKAVTALFVVSIAICLFNVLPNRASMNERTKAEEMGILNYELYSILAPDNEELVDKSEITQEAINRLKGIREPEIPQYWHVAKGKNIIIVQLESFQNFLVNLKIDGQEVTPNLNQLASGNFYFPNFYQMVGQGNTSDAEYVVNTSLYIPLHGAATMNYVDKDLPSLPKLLRGNGYDTATFHTNVVEFWNRGELYDAVGFDRYYDKDFFGTDDALFFGASDEVLYDKTAAELARMDRASNPFYAHVISMSAHHPFSIPEDKYKMTLPERYEGTLVGDYIRSQNYADYALGQFISKLKENGVWDNSLVLLYGDHLGLPIYSLNSAEKDLMKEIYGRPYGYSDMVNIPLVIASQGVTYPAQLTQTGGQIDLLPTLANLAGIPLAGQLHFGQDLLNQTSNLLPERYYLPSGSVIDDRHLFIPGSGFEDGVNYALDNDATMPAGAAGVAQSQYERALELLTLSDSYVKQLPAREKTSPTAE</sequence>
<dbReference type="RefSeq" id="WP_185141326.1">
    <property type="nucleotide sequence ID" value="NZ_JACJVP010000005.1"/>
</dbReference>
<dbReference type="CDD" id="cd16015">
    <property type="entry name" value="LTA_synthase"/>
    <property type="match status" value="1"/>
</dbReference>
<dbReference type="PANTHER" id="PTHR47371">
    <property type="entry name" value="LIPOTEICHOIC ACID SYNTHASE"/>
    <property type="match status" value="1"/>
</dbReference>
<feature type="binding site" evidence="11">
    <location>
        <position position="245"/>
    </location>
    <ligand>
        <name>Mn(2+)</name>
        <dbReference type="ChEBI" id="CHEBI:29035"/>
    </ligand>
</feature>
<evidence type="ECO:0000256" key="9">
    <source>
        <dbReference type="PIRSR" id="PIRSR005091-1"/>
    </source>
</evidence>
<feature type="transmembrane region" description="Helical" evidence="12">
    <location>
        <begin position="118"/>
        <end position="135"/>
    </location>
</feature>
<feature type="transmembrane region" description="Helical" evidence="12">
    <location>
        <begin position="39"/>
        <end position="61"/>
    </location>
</feature>
<evidence type="ECO:0000256" key="10">
    <source>
        <dbReference type="PIRSR" id="PIRSR005091-2"/>
    </source>
</evidence>
<feature type="binding site" evidence="10">
    <location>
        <position position="403"/>
    </location>
    <ligand>
        <name>substrate</name>
    </ligand>
</feature>
<feature type="binding site" evidence="11">
    <location>
        <position position="287"/>
    </location>
    <ligand>
        <name>Mn(2+)</name>
        <dbReference type="ChEBI" id="CHEBI:29035"/>
    </ligand>
</feature>